<accession>A0A1G9QUV3</accession>
<keyword evidence="3" id="KW-0813">Transport</keyword>
<evidence type="ECO:0000256" key="5">
    <source>
        <dbReference type="ARBA" id="ARBA00022519"/>
    </source>
</evidence>
<organism evidence="11 12">
    <name type="scientific">Dendrosporobacter quercicolus</name>
    <dbReference type="NCBI Taxonomy" id="146817"/>
    <lineage>
        <taxon>Bacteria</taxon>
        <taxon>Bacillati</taxon>
        <taxon>Bacillota</taxon>
        <taxon>Negativicutes</taxon>
        <taxon>Selenomonadales</taxon>
        <taxon>Sporomusaceae</taxon>
        <taxon>Dendrosporobacter</taxon>
    </lineage>
</organism>
<gene>
    <name evidence="11" type="ORF">SAMN04488502_102311</name>
</gene>
<dbReference type="PROSITE" id="PS50893">
    <property type="entry name" value="ABC_TRANSPORTER_2"/>
    <property type="match status" value="1"/>
</dbReference>
<dbReference type="EMBL" id="FNHB01000002">
    <property type="protein sequence ID" value="SDM14774.1"/>
    <property type="molecule type" value="Genomic_DNA"/>
</dbReference>
<dbReference type="InterPro" id="IPR017871">
    <property type="entry name" value="ABC_transporter-like_CS"/>
</dbReference>
<dbReference type="GO" id="GO:0005886">
    <property type="term" value="C:plasma membrane"/>
    <property type="evidence" value="ECO:0007669"/>
    <property type="project" value="UniProtKB-SubCell"/>
</dbReference>
<evidence type="ECO:0000256" key="1">
    <source>
        <dbReference type="ARBA" id="ARBA00004202"/>
    </source>
</evidence>
<keyword evidence="12" id="KW-1185">Reference proteome</keyword>
<dbReference type="SUPFAM" id="SSF52540">
    <property type="entry name" value="P-loop containing nucleoside triphosphate hydrolases"/>
    <property type="match status" value="1"/>
</dbReference>
<keyword evidence="4" id="KW-1003">Cell membrane</keyword>
<dbReference type="Gene3D" id="3.40.50.300">
    <property type="entry name" value="P-loop containing nucleotide triphosphate hydrolases"/>
    <property type="match status" value="1"/>
</dbReference>
<dbReference type="RefSeq" id="WP_092070791.1">
    <property type="nucleotide sequence ID" value="NZ_FNHB01000002.1"/>
</dbReference>
<proteinExistence type="inferred from homology"/>
<dbReference type="Proteomes" id="UP000214880">
    <property type="component" value="Unassembled WGS sequence"/>
</dbReference>
<dbReference type="OrthoDB" id="9806285at2"/>
<evidence type="ECO:0000259" key="10">
    <source>
        <dbReference type="PROSITE" id="PS50893"/>
    </source>
</evidence>
<dbReference type="STRING" id="146817.SAMN04488502_102311"/>
<dbReference type="GO" id="GO:0016887">
    <property type="term" value="F:ATP hydrolysis activity"/>
    <property type="evidence" value="ECO:0007669"/>
    <property type="project" value="InterPro"/>
</dbReference>
<keyword evidence="9" id="KW-0472">Membrane</keyword>
<comment type="similarity">
    <text evidence="2">Belongs to the ABC transporter superfamily.</text>
</comment>
<evidence type="ECO:0000256" key="9">
    <source>
        <dbReference type="ARBA" id="ARBA00023136"/>
    </source>
</evidence>
<evidence type="ECO:0000256" key="2">
    <source>
        <dbReference type="ARBA" id="ARBA00005417"/>
    </source>
</evidence>
<dbReference type="Pfam" id="PF00005">
    <property type="entry name" value="ABC_tran"/>
    <property type="match status" value="1"/>
</dbReference>
<dbReference type="InterPro" id="IPR003439">
    <property type="entry name" value="ABC_transporter-like_ATP-bd"/>
</dbReference>
<evidence type="ECO:0000256" key="8">
    <source>
        <dbReference type="ARBA" id="ARBA00022967"/>
    </source>
</evidence>
<dbReference type="AlphaFoldDB" id="A0A1G9QUV3"/>
<dbReference type="InterPro" id="IPR003593">
    <property type="entry name" value="AAA+_ATPase"/>
</dbReference>
<name>A0A1G9QUV3_9FIRM</name>
<dbReference type="InterPro" id="IPR050388">
    <property type="entry name" value="ABC_Ni/Peptide_Import"/>
</dbReference>
<evidence type="ECO:0000256" key="6">
    <source>
        <dbReference type="ARBA" id="ARBA00022741"/>
    </source>
</evidence>
<protein>
    <submittedName>
        <fullName evidence="11">Nickel transport system ATP-binding protein</fullName>
    </submittedName>
</protein>
<feature type="domain" description="ABC transporter" evidence="10">
    <location>
        <begin position="5"/>
        <end position="253"/>
    </location>
</feature>
<reference evidence="11 12" key="1">
    <citation type="submission" date="2016-10" db="EMBL/GenBank/DDBJ databases">
        <authorList>
            <person name="de Groot N.N."/>
        </authorList>
    </citation>
    <scope>NUCLEOTIDE SEQUENCE [LARGE SCALE GENOMIC DNA]</scope>
    <source>
        <strain evidence="11 12">DSM 1736</strain>
    </source>
</reference>
<evidence type="ECO:0000313" key="12">
    <source>
        <dbReference type="Proteomes" id="UP000214880"/>
    </source>
</evidence>
<dbReference type="CDD" id="cd03257">
    <property type="entry name" value="ABC_NikE_OppD_transporters"/>
    <property type="match status" value="1"/>
</dbReference>
<dbReference type="SMART" id="SM00382">
    <property type="entry name" value="AAA"/>
    <property type="match status" value="1"/>
</dbReference>
<keyword evidence="5" id="KW-0997">Cell inner membrane</keyword>
<keyword evidence="7 11" id="KW-0067">ATP-binding</keyword>
<evidence type="ECO:0000256" key="7">
    <source>
        <dbReference type="ARBA" id="ARBA00022840"/>
    </source>
</evidence>
<keyword evidence="6" id="KW-0547">Nucleotide-binding</keyword>
<dbReference type="PANTHER" id="PTHR43297:SF14">
    <property type="entry name" value="ATPASE AAA-TYPE CORE DOMAIN-CONTAINING PROTEIN"/>
    <property type="match status" value="1"/>
</dbReference>
<evidence type="ECO:0000313" key="11">
    <source>
        <dbReference type="EMBL" id="SDM14774.1"/>
    </source>
</evidence>
<dbReference type="InterPro" id="IPR027417">
    <property type="entry name" value="P-loop_NTPase"/>
</dbReference>
<evidence type="ECO:0000256" key="4">
    <source>
        <dbReference type="ARBA" id="ARBA00022475"/>
    </source>
</evidence>
<dbReference type="GO" id="GO:0005524">
    <property type="term" value="F:ATP binding"/>
    <property type="evidence" value="ECO:0007669"/>
    <property type="project" value="UniProtKB-KW"/>
</dbReference>
<dbReference type="PROSITE" id="PS00211">
    <property type="entry name" value="ABC_TRANSPORTER_1"/>
    <property type="match status" value="1"/>
</dbReference>
<sequence>MNKILQVRNLTVRLNRHPHTELVSNVSFELAENSCLGILGESGSGKTMLCRSMLGLLDESFTVTGQAVFQGRDLLQAAPEELRLLRGSKSCMILQNPMTAFDPLWRVGAQMTETFRSHRALTEKQAETLAIEVLGRMQLREPEQIIAKYPHQLSGGMLQRVMIGIALALEPDLIIADEPTTALDSVTQFEVMEEFCRIRERLHTAMIFISHDFGVISRIADRILVMNKGRAVEEGSKEDIFCRAEEEYTRYLIGTRAALMKKYHQALRGGEAKELTACAAKGTGGL</sequence>
<keyword evidence="8" id="KW-1278">Translocase</keyword>
<evidence type="ECO:0000256" key="3">
    <source>
        <dbReference type="ARBA" id="ARBA00022448"/>
    </source>
</evidence>
<dbReference type="PANTHER" id="PTHR43297">
    <property type="entry name" value="OLIGOPEPTIDE TRANSPORT ATP-BINDING PROTEIN APPD"/>
    <property type="match status" value="1"/>
</dbReference>
<comment type="subcellular location">
    <subcellularLocation>
        <location evidence="1">Cell membrane</location>
        <topology evidence="1">Peripheral membrane protein</topology>
    </subcellularLocation>
</comment>